<evidence type="ECO:0000256" key="3">
    <source>
        <dbReference type="ARBA" id="ARBA00022989"/>
    </source>
</evidence>
<evidence type="ECO:0000256" key="2">
    <source>
        <dbReference type="ARBA" id="ARBA00022692"/>
    </source>
</evidence>
<evidence type="ECO:0000313" key="7">
    <source>
        <dbReference type="EMBL" id="TYL96777.1"/>
    </source>
</evidence>
<dbReference type="InterPro" id="IPR007016">
    <property type="entry name" value="O-antigen_ligase-rel_domated"/>
</dbReference>
<proteinExistence type="predicted"/>
<comment type="caution">
    <text evidence="7">The sequence shown here is derived from an EMBL/GenBank/DDBJ whole genome shotgun (WGS) entry which is preliminary data.</text>
</comment>
<feature type="transmembrane region" description="Helical" evidence="5">
    <location>
        <begin position="58"/>
        <end position="81"/>
    </location>
</feature>
<protein>
    <submittedName>
        <fullName evidence="7">O-antigen ligase domain-containing protein</fullName>
    </submittedName>
</protein>
<dbReference type="EMBL" id="VSSS01000017">
    <property type="protein sequence ID" value="TYL96777.1"/>
    <property type="molecule type" value="Genomic_DNA"/>
</dbReference>
<dbReference type="GO" id="GO:0016020">
    <property type="term" value="C:membrane"/>
    <property type="evidence" value="ECO:0007669"/>
    <property type="project" value="UniProtKB-SubCell"/>
</dbReference>
<keyword evidence="3 5" id="KW-1133">Transmembrane helix</keyword>
<feature type="transmembrane region" description="Helical" evidence="5">
    <location>
        <begin position="211"/>
        <end position="231"/>
    </location>
</feature>
<feature type="transmembrane region" description="Helical" evidence="5">
    <location>
        <begin position="186"/>
        <end position="205"/>
    </location>
</feature>
<sequence length="468" mass="51064">MMLDTLFAFGLLLTPASQLRVAGLPVGPGELCLIIWVTLILGREAARASIVLTPALSRLLLFWSLFTLAQSLGTLTAKLIGDEHDPVWFIHDVMAYPLLAAISCLSVIGPHPEARLRRITWLLCGLGTPVIVAQLADAWGLYDLPSVDPMWWDQFRGWSSNPHQLAVLCMVLGFLSLHLAETSTRLGPRMGALACAVIPVYTGRITGSDSFTLIFVLAGPLLLALKCRTWLFSRVRQISFRSAFAWVIVLALPGLVISMAPLAYSIAVEASDLAKSMARDNPEQTKEKTELRFELWSQALRRGFESGMLGLGPGPHLAIPNSIVSARKLDMVHPEFVEHPKPSFVPNFEAHNTMLDLFTQGGLLVVLSFVWLVVTAFRSAYATGGAGLPALLCGLCIYAIATFLLRHPIFWFVIAVCLVAEPVLANQLRSIARSNALRGHARLANAWSRSLARPRPAYGASQLGSRSS</sequence>
<feature type="transmembrane region" description="Helical" evidence="5">
    <location>
        <begin position="162"/>
        <end position="179"/>
    </location>
</feature>
<evidence type="ECO:0000256" key="5">
    <source>
        <dbReference type="SAM" id="Phobius"/>
    </source>
</evidence>
<organism evidence="7 8">
    <name type="scientific">Bradyrhizobium rifense</name>
    <dbReference type="NCBI Taxonomy" id="515499"/>
    <lineage>
        <taxon>Bacteria</taxon>
        <taxon>Pseudomonadati</taxon>
        <taxon>Pseudomonadota</taxon>
        <taxon>Alphaproteobacteria</taxon>
        <taxon>Hyphomicrobiales</taxon>
        <taxon>Nitrobacteraceae</taxon>
        <taxon>Bradyrhizobium</taxon>
    </lineage>
</organism>
<evidence type="ECO:0000259" key="6">
    <source>
        <dbReference type="Pfam" id="PF04932"/>
    </source>
</evidence>
<feature type="transmembrane region" description="Helical" evidence="5">
    <location>
        <begin position="381"/>
        <end position="403"/>
    </location>
</feature>
<dbReference type="OrthoDB" id="7813325at2"/>
<dbReference type="AlphaFoldDB" id="A0A5D3KI06"/>
<feature type="transmembrane region" description="Helical" evidence="5">
    <location>
        <begin position="243"/>
        <end position="267"/>
    </location>
</feature>
<dbReference type="Pfam" id="PF04932">
    <property type="entry name" value="Wzy_C"/>
    <property type="match status" value="1"/>
</dbReference>
<gene>
    <name evidence="7" type="ORF">FXB40_10705</name>
</gene>
<feature type="transmembrane region" description="Helical" evidence="5">
    <location>
        <begin position="120"/>
        <end position="142"/>
    </location>
</feature>
<keyword evidence="7" id="KW-0436">Ligase</keyword>
<dbReference type="Proteomes" id="UP000324758">
    <property type="component" value="Unassembled WGS sequence"/>
</dbReference>
<accession>A0A5D3KI06</accession>
<feature type="transmembrane region" description="Helical" evidence="5">
    <location>
        <begin position="87"/>
        <end position="108"/>
    </location>
</feature>
<evidence type="ECO:0000313" key="8">
    <source>
        <dbReference type="Proteomes" id="UP000324758"/>
    </source>
</evidence>
<feature type="transmembrane region" description="Helical" evidence="5">
    <location>
        <begin position="357"/>
        <end position="374"/>
    </location>
</feature>
<dbReference type="RefSeq" id="WP_148772169.1">
    <property type="nucleotide sequence ID" value="NZ_VSSS01000017.1"/>
</dbReference>
<keyword evidence="4 5" id="KW-0472">Membrane</keyword>
<feature type="transmembrane region" description="Helical" evidence="5">
    <location>
        <begin position="409"/>
        <end position="428"/>
    </location>
</feature>
<evidence type="ECO:0000256" key="1">
    <source>
        <dbReference type="ARBA" id="ARBA00004141"/>
    </source>
</evidence>
<keyword evidence="8" id="KW-1185">Reference proteome</keyword>
<dbReference type="GO" id="GO:0016874">
    <property type="term" value="F:ligase activity"/>
    <property type="evidence" value="ECO:0007669"/>
    <property type="project" value="UniProtKB-KW"/>
</dbReference>
<reference evidence="7 8" key="1">
    <citation type="submission" date="2019-08" db="EMBL/GenBank/DDBJ databases">
        <title>Bradyrhizobium hipponensis sp. nov., a rhizobium isolated from a Lupinus angustifolius root nodule in Tunisia.</title>
        <authorList>
            <person name="Off K."/>
            <person name="Rejili M."/>
            <person name="Mars M."/>
            <person name="Brachmann A."/>
            <person name="Marin M."/>
        </authorList>
    </citation>
    <scope>NUCLEOTIDE SEQUENCE [LARGE SCALE GENOMIC DNA]</scope>
    <source>
        <strain evidence="7 8">CTAW71</strain>
    </source>
</reference>
<feature type="transmembrane region" description="Helical" evidence="5">
    <location>
        <begin position="28"/>
        <end position="46"/>
    </location>
</feature>
<keyword evidence="2 5" id="KW-0812">Transmembrane</keyword>
<evidence type="ECO:0000256" key="4">
    <source>
        <dbReference type="ARBA" id="ARBA00023136"/>
    </source>
</evidence>
<feature type="domain" description="O-antigen ligase-related" evidence="6">
    <location>
        <begin position="197"/>
        <end position="370"/>
    </location>
</feature>
<comment type="subcellular location">
    <subcellularLocation>
        <location evidence="1">Membrane</location>
        <topology evidence="1">Multi-pass membrane protein</topology>
    </subcellularLocation>
</comment>
<name>A0A5D3KI06_9BRAD</name>